<evidence type="ECO:0000256" key="1">
    <source>
        <dbReference type="ARBA" id="ARBA00007274"/>
    </source>
</evidence>
<dbReference type="SUPFAM" id="SSF51161">
    <property type="entry name" value="Trimeric LpxA-like enzymes"/>
    <property type="match status" value="1"/>
</dbReference>
<comment type="similarity">
    <text evidence="1">Belongs to the transferase hexapeptide repeat family.</text>
</comment>
<organism evidence="2 3">
    <name type="scientific">Methylobacterium isbiliense</name>
    <dbReference type="NCBI Taxonomy" id="315478"/>
    <lineage>
        <taxon>Bacteria</taxon>
        <taxon>Pseudomonadati</taxon>
        <taxon>Pseudomonadota</taxon>
        <taxon>Alphaproteobacteria</taxon>
        <taxon>Hyphomicrobiales</taxon>
        <taxon>Methylobacteriaceae</taxon>
        <taxon>Methylobacterium</taxon>
    </lineage>
</organism>
<dbReference type="RefSeq" id="WP_283206057.1">
    <property type="nucleotide sequence ID" value="NZ_BPQQ01000101.1"/>
</dbReference>
<dbReference type="EMBL" id="BPQQ01000101">
    <property type="protein sequence ID" value="GJE04099.1"/>
    <property type="molecule type" value="Genomic_DNA"/>
</dbReference>
<dbReference type="PANTHER" id="PTHR43300">
    <property type="entry name" value="ACETYLTRANSFERASE"/>
    <property type="match status" value="1"/>
</dbReference>
<dbReference type="PANTHER" id="PTHR43300:SF11">
    <property type="entry name" value="ACETYLTRANSFERASE RV3034C-RELATED"/>
    <property type="match status" value="1"/>
</dbReference>
<evidence type="ECO:0000313" key="3">
    <source>
        <dbReference type="Proteomes" id="UP001055153"/>
    </source>
</evidence>
<accession>A0ABQ4SNK2</accession>
<keyword evidence="3" id="KW-1185">Reference proteome</keyword>
<sequence length="262" mass="29186">MRPVTIDPALNAGLTAPRAAARGPDLSEPGLRRSKRLAFLLTILGRRLPDSWVWRLIRRWEGGSATSATLRQVLWERNRVVAGAFSYGSLLYPTRHLREGLVIGRYVSLAQTAFWSFNHPTDRISSSPAFYEEGEYGRFTNLPEPHPRLEVGHDAWIGDYVVITPRCRRIGIGAVVGAGAVVTRDVPDYAVVIGAPARVIRHRFPEELRARLLASRWWELSPDDLRPWRAALARPAEDAASLRALDEIAALVRARTKDAASA</sequence>
<evidence type="ECO:0000313" key="2">
    <source>
        <dbReference type="EMBL" id="GJE04099.1"/>
    </source>
</evidence>
<reference evidence="2" key="2">
    <citation type="submission" date="2021-08" db="EMBL/GenBank/DDBJ databases">
        <authorList>
            <person name="Tani A."/>
            <person name="Ola A."/>
            <person name="Ogura Y."/>
            <person name="Katsura K."/>
            <person name="Hayashi T."/>
        </authorList>
    </citation>
    <scope>NUCLEOTIDE SEQUENCE</scope>
    <source>
        <strain evidence="2">DSM 17168</strain>
    </source>
</reference>
<proteinExistence type="inferred from homology"/>
<name>A0ABQ4SNK2_9HYPH</name>
<protein>
    <submittedName>
        <fullName evidence="2">2,3,4,5-tetrahydropyridine-2,6-dicarboxylate N-acetyltransferase</fullName>
    </submittedName>
</protein>
<dbReference type="InterPro" id="IPR050179">
    <property type="entry name" value="Trans_hexapeptide_repeat"/>
</dbReference>
<dbReference type="Proteomes" id="UP001055153">
    <property type="component" value="Unassembled WGS sequence"/>
</dbReference>
<comment type="caution">
    <text evidence="2">The sequence shown here is derived from an EMBL/GenBank/DDBJ whole genome shotgun (WGS) entry which is preliminary data.</text>
</comment>
<dbReference type="InterPro" id="IPR011004">
    <property type="entry name" value="Trimer_LpxA-like_sf"/>
</dbReference>
<dbReference type="Gene3D" id="2.160.10.10">
    <property type="entry name" value="Hexapeptide repeat proteins"/>
    <property type="match status" value="1"/>
</dbReference>
<gene>
    <name evidence="2" type="primary">dapH_4</name>
    <name evidence="2" type="ORF">GMJLKIPL_6059</name>
</gene>
<reference evidence="2" key="1">
    <citation type="journal article" date="2021" name="Front. Microbiol.">
        <title>Comprehensive Comparative Genomics and Phenotyping of Methylobacterium Species.</title>
        <authorList>
            <person name="Alessa O."/>
            <person name="Ogura Y."/>
            <person name="Fujitani Y."/>
            <person name="Takami H."/>
            <person name="Hayashi T."/>
            <person name="Sahin N."/>
            <person name="Tani A."/>
        </authorList>
    </citation>
    <scope>NUCLEOTIDE SEQUENCE</scope>
    <source>
        <strain evidence="2">DSM 17168</strain>
    </source>
</reference>